<name>A0A564YSR7_HYMDI</name>
<sequence>CDSSYSDHTISCDTTERTRKYRLSIDPGHPLSIRRLPETVTPKMPILWRMSLSSRLAYQIRRSQNYNEDGQKEGFYGESSTSSSTRQNPNNKRALTQTRKF</sequence>
<feature type="region of interest" description="Disordered" evidence="1">
    <location>
        <begin position="64"/>
        <end position="101"/>
    </location>
</feature>
<organism evidence="2 3">
    <name type="scientific">Hymenolepis diminuta</name>
    <name type="common">Rat tapeworm</name>
    <dbReference type="NCBI Taxonomy" id="6216"/>
    <lineage>
        <taxon>Eukaryota</taxon>
        <taxon>Metazoa</taxon>
        <taxon>Spiralia</taxon>
        <taxon>Lophotrochozoa</taxon>
        <taxon>Platyhelminthes</taxon>
        <taxon>Cestoda</taxon>
        <taxon>Eucestoda</taxon>
        <taxon>Cyclophyllidea</taxon>
        <taxon>Hymenolepididae</taxon>
        <taxon>Hymenolepis</taxon>
    </lineage>
</organism>
<dbReference type="Proteomes" id="UP000321570">
    <property type="component" value="Unassembled WGS sequence"/>
</dbReference>
<accession>A0A564YSR7</accession>
<dbReference type="AlphaFoldDB" id="A0A564YSR7"/>
<reference evidence="2 3" key="1">
    <citation type="submission" date="2019-07" db="EMBL/GenBank/DDBJ databases">
        <authorList>
            <person name="Jastrzebski P J."/>
            <person name="Paukszto L."/>
            <person name="Jastrzebski P J."/>
        </authorList>
    </citation>
    <scope>NUCLEOTIDE SEQUENCE [LARGE SCALE GENOMIC DNA]</scope>
    <source>
        <strain evidence="2 3">WMS-il1</strain>
    </source>
</reference>
<feature type="non-terminal residue" evidence="2">
    <location>
        <position position="1"/>
    </location>
</feature>
<feature type="compositionally biased region" description="Polar residues" evidence="1">
    <location>
        <begin position="78"/>
        <end position="101"/>
    </location>
</feature>
<evidence type="ECO:0000256" key="1">
    <source>
        <dbReference type="SAM" id="MobiDB-lite"/>
    </source>
</evidence>
<protein>
    <submittedName>
        <fullName evidence="2">Uncharacterized protein</fullName>
    </submittedName>
</protein>
<gene>
    <name evidence="2" type="ORF">WMSIL1_LOCUS8676</name>
</gene>
<keyword evidence="3" id="KW-1185">Reference proteome</keyword>
<evidence type="ECO:0000313" key="2">
    <source>
        <dbReference type="EMBL" id="VUZ49763.1"/>
    </source>
</evidence>
<proteinExistence type="predicted"/>
<evidence type="ECO:0000313" key="3">
    <source>
        <dbReference type="Proteomes" id="UP000321570"/>
    </source>
</evidence>
<dbReference type="EMBL" id="CABIJS010000333">
    <property type="protein sequence ID" value="VUZ49763.1"/>
    <property type="molecule type" value="Genomic_DNA"/>
</dbReference>